<dbReference type="InterPro" id="IPR041677">
    <property type="entry name" value="DNA2/NAM7_AAA_11"/>
</dbReference>
<evidence type="ECO:0000256" key="1">
    <source>
        <dbReference type="SAM" id="Coils"/>
    </source>
</evidence>
<dbReference type="EMBL" id="WFLM01000004">
    <property type="protein sequence ID" value="KAB8037882.1"/>
    <property type="molecule type" value="Genomic_DNA"/>
</dbReference>
<dbReference type="GO" id="GO:0004386">
    <property type="term" value="F:helicase activity"/>
    <property type="evidence" value="ECO:0007669"/>
    <property type="project" value="InterPro"/>
</dbReference>
<dbReference type="CDD" id="cd18808">
    <property type="entry name" value="SF1_C_Upf1"/>
    <property type="match status" value="1"/>
</dbReference>
<evidence type="ECO:0000313" key="4">
    <source>
        <dbReference type="EMBL" id="KAB8037882.1"/>
    </source>
</evidence>
<evidence type="ECO:0000313" key="5">
    <source>
        <dbReference type="Proteomes" id="UP000437748"/>
    </source>
</evidence>
<name>A0A6N6VRA3_9BACT</name>
<dbReference type="Pfam" id="PF13087">
    <property type="entry name" value="AAA_12"/>
    <property type="match status" value="1"/>
</dbReference>
<keyword evidence="2" id="KW-1133">Transmembrane helix</keyword>
<dbReference type="InterPro" id="IPR045055">
    <property type="entry name" value="DNA2/NAM7-like"/>
</dbReference>
<organism evidence="4 5">
    <name type="scientific">Silvanigrella paludirubra</name>
    <dbReference type="NCBI Taxonomy" id="2499159"/>
    <lineage>
        <taxon>Bacteria</taxon>
        <taxon>Pseudomonadati</taxon>
        <taxon>Bdellovibrionota</taxon>
        <taxon>Oligoflexia</taxon>
        <taxon>Silvanigrellales</taxon>
        <taxon>Silvanigrellaceae</taxon>
        <taxon>Silvanigrella</taxon>
    </lineage>
</organism>
<keyword evidence="5" id="KW-1185">Reference proteome</keyword>
<dbReference type="Pfam" id="PF13086">
    <property type="entry name" value="AAA_11"/>
    <property type="match status" value="1"/>
</dbReference>
<keyword evidence="2" id="KW-0472">Membrane</keyword>
<dbReference type="PANTHER" id="PTHR10887">
    <property type="entry name" value="DNA2/NAM7 HELICASE FAMILY"/>
    <property type="match status" value="1"/>
</dbReference>
<keyword evidence="1" id="KW-0175">Coiled coil</keyword>
<feature type="transmembrane region" description="Helical" evidence="2">
    <location>
        <begin position="588"/>
        <end position="607"/>
    </location>
</feature>
<feature type="domain" description="Toprim" evidence="3">
    <location>
        <begin position="1145"/>
        <end position="1259"/>
    </location>
</feature>
<evidence type="ECO:0000256" key="2">
    <source>
        <dbReference type="SAM" id="Phobius"/>
    </source>
</evidence>
<protein>
    <recommendedName>
        <fullName evidence="3">Toprim domain-containing protein</fullName>
    </recommendedName>
</protein>
<feature type="coiled-coil region" evidence="1">
    <location>
        <begin position="642"/>
        <end position="691"/>
    </location>
</feature>
<comment type="caution">
    <text evidence="4">The sequence shown here is derived from an EMBL/GenBank/DDBJ whole genome shotgun (WGS) entry which is preliminary data.</text>
</comment>
<evidence type="ECO:0000259" key="3">
    <source>
        <dbReference type="PROSITE" id="PS50880"/>
    </source>
</evidence>
<dbReference type="Gene3D" id="3.40.50.300">
    <property type="entry name" value="P-loop containing nucleotide triphosphate hydrolases"/>
    <property type="match status" value="3"/>
</dbReference>
<gene>
    <name evidence="4" type="ORF">GCL60_11960</name>
</gene>
<feature type="coiled-coil region" evidence="1">
    <location>
        <begin position="533"/>
        <end position="560"/>
    </location>
</feature>
<dbReference type="InterPro" id="IPR023405">
    <property type="entry name" value="Topo_IA_core_domain"/>
</dbReference>
<reference evidence="4 5" key="1">
    <citation type="submission" date="2019-10" db="EMBL/GenBank/DDBJ databases">
        <title>New species of Slilvanegrellaceae.</title>
        <authorList>
            <person name="Pitt A."/>
            <person name="Hahn M.W."/>
        </authorList>
    </citation>
    <scope>NUCLEOTIDE SEQUENCE [LARGE SCALE GENOMIC DNA]</scope>
    <source>
        <strain evidence="4 5">SP-Ram-0.45-NSY-1</strain>
    </source>
</reference>
<dbReference type="Pfam" id="PF01751">
    <property type="entry name" value="Toprim"/>
    <property type="match status" value="1"/>
</dbReference>
<dbReference type="InterPro" id="IPR027417">
    <property type="entry name" value="P-loop_NTPase"/>
</dbReference>
<keyword evidence="2" id="KW-0812">Transmembrane</keyword>
<dbReference type="OrthoDB" id="9757917at2"/>
<dbReference type="InterPro" id="IPR006171">
    <property type="entry name" value="TOPRIM_dom"/>
</dbReference>
<accession>A0A6N6VRA3</accession>
<dbReference type="Gene3D" id="3.40.50.140">
    <property type="match status" value="1"/>
</dbReference>
<dbReference type="RefSeq" id="WP_153420960.1">
    <property type="nucleotide sequence ID" value="NZ_WFLM01000004.1"/>
</dbReference>
<dbReference type="PANTHER" id="PTHR10887:SF530">
    <property type="entry name" value="SUPERFAMILY I DNA HELICASES"/>
    <property type="match status" value="1"/>
</dbReference>
<proteinExistence type="predicted"/>
<sequence>MENRSTSVLTLQYWQNALNFSNIKQLANSNDSIKFIDTTALNSGKFDQKVVENIKFKNFFKDKTKGVVKFILADGSIAYYADTWLIFGYKISQNDLDAILAVPIYINEQGHIIPNLDSKPFLNSNYLEPVDEIYATCPKIGTLNLYEKYQKNRPLPSSYISYDNEIEKKFFSKGELDYKRFPQCEWEQWWEYSYTMFLETYNSPDVDHDKKILLTQFLRSQSKDGESWYSLASQFIGQNMTASIRDAFIYVEKKVLHKIENFKNEFPLVYHICHDNFTQNILKNELIESNTLLHTGHMDSYDDISQKRSNFPLDPSQRESLLHFLSTPNGYPLAISGPPGTGKTSMLKGVIATLWVNKTIESNYPQSPIIIATSSTNNATKNIIASFFEIPGRSEEHILLKRWISGIFSYGWFFPSEGKKQESQQFNQLIFSENKQNPKLNFQGDGAANELNISKTDFANREKRNYLKIVNEFFGQNFSLMEDCISHLHKNLKTQCENILPTFYKNYKDAIHIVTSYDMTELEKSLERVDTIKAKINIEKNKKEEREDNYKEKIHVLEKKKNFLYDWVIKYTKFFEIIKRSKYYNNIFLKYIILLFVYIIKSFYFMVIKRNIILHKFIKDEKIEIIVSPKLNGIFKNFDSFINSLNLKIREYENNVEILNLSILKNDEEYNQYLEEKNEKIKKEYDKYKILKDYENSIQYIINQSKIYLLSNNYPSQIQIIEEKFQNLYKMNDLNEKINAVYTDKIFESFQALLDCTIRTYNFHMTARYWEGRWLCDVFPEQKKTQNNFKSLLIENLRTFCMIAPCIVTTFHMMPKLFYDKKNGMRYSNEADLLIVDEAGQCCLETSIIAFSFAKKALIVGDVKQLEPVYNLDKEAEHSIAKTMKLTEQDKEKFIEREILASKNNLMSLLQTKSYFTKPYSNGLILTRHYRCVPNIIEFCNELVYDGDLIPVTKNKDTLFPSMGYACHYFQATQYKGSWQNEKECFEIIDWLKENEQKIINKYNPDGIIRKQFYELVAIITPYKSQEFVIKEFMEKEWFSKIKDPLQYKLYKENFIIGTVHSLQGAERPIVIYSMVNHKEEGKTVFWDKKTNLLNVAISRAKDCFLVFCHKELLFSEKVLAEKSSKPSVKLGQYLFKNGKQIYPTIAFIVESPNKIETLQKILPREYKVFATGGFFRELDLESHDTMEKSITYPIWKLREDRKYFIDEIRKFVANFGEVILATDNDREGELISWHLKEYLQKELSQNQINYKRIRFDSIDEKSILNSIKNAENKLNKKLIQSALLRHVYDMIYSQFIKYKAKKIIGDNKDHPFLSRNHLSIFKLLQQQKEKSLRSGYTLRVKFTNQLRKKSLFGKIVISNSLLAQQRVFQTSQEAQEYADSISISNWNLSTLYALTKTIHPKTGMTTAETIKRVSRMHGISPEKTMEILQSLYDGSAMIQSSTHNPKSHRFNFGGKY</sequence>
<dbReference type="SUPFAM" id="SSF56712">
    <property type="entry name" value="Prokaryotic type I DNA topoisomerase"/>
    <property type="match status" value="1"/>
</dbReference>
<dbReference type="SUPFAM" id="SSF52540">
    <property type="entry name" value="P-loop containing nucleoside triphosphate hydrolases"/>
    <property type="match status" value="2"/>
</dbReference>
<dbReference type="PROSITE" id="PS50880">
    <property type="entry name" value="TOPRIM"/>
    <property type="match status" value="1"/>
</dbReference>
<dbReference type="Proteomes" id="UP000437748">
    <property type="component" value="Unassembled WGS sequence"/>
</dbReference>
<dbReference type="SMART" id="SM00493">
    <property type="entry name" value="TOPRIM"/>
    <property type="match status" value="1"/>
</dbReference>
<dbReference type="InterPro" id="IPR041679">
    <property type="entry name" value="DNA2/NAM7-like_C"/>
</dbReference>
<dbReference type="InterPro" id="IPR047187">
    <property type="entry name" value="SF1_C_Upf1"/>
</dbReference>